<sequence length="258" mass="31113">MKYKFEKYNYLDERDNLNKSTSIILIENEEKYGEHFSTEIKNLKFDYLNKIVVSLEQVLSGELEYYDFGYEVYSIECKKETSFVIDTYDDWKCISEITTQEIYDFIRDWRNYIIEDSSTLINNEIPNNDLDLFSDRYTFFDGLKLHNVINEYDNWLSSTDYSVWNNSYIEIQNKRIYIIKENVKVLSTFRYFDKIELEKLATKYNFKIKEEKGIYYAYSDDHSSRQFEISENEELAVIYCMEGGNMPESIFIYGVFEK</sequence>
<keyword evidence="2" id="KW-1185">Reference proteome</keyword>
<proteinExistence type="predicted"/>
<dbReference type="Proteomes" id="UP001430679">
    <property type="component" value="Unassembled WGS sequence"/>
</dbReference>
<dbReference type="RefSeq" id="WP_230036905.1">
    <property type="nucleotide sequence ID" value="NZ_JAJJMM010000001.1"/>
</dbReference>
<protein>
    <recommendedName>
        <fullName evidence="3">Immunity protein 22 of polymorphic toxin system</fullName>
    </recommendedName>
</protein>
<evidence type="ECO:0000313" key="1">
    <source>
        <dbReference type="EMBL" id="MCC9064164.1"/>
    </source>
</evidence>
<gene>
    <name evidence="1" type="ORF">LNP81_14280</name>
</gene>
<accession>A0ABS8MFD6</accession>
<evidence type="ECO:0008006" key="3">
    <source>
        <dbReference type="Google" id="ProtNLM"/>
    </source>
</evidence>
<organism evidence="1 2">
    <name type="scientific">Flavobacterium piscisymbiosum</name>
    <dbReference type="NCBI Taxonomy" id="2893753"/>
    <lineage>
        <taxon>Bacteria</taxon>
        <taxon>Pseudomonadati</taxon>
        <taxon>Bacteroidota</taxon>
        <taxon>Flavobacteriia</taxon>
        <taxon>Flavobacteriales</taxon>
        <taxon>Flavobacteriaceae</taxon>
        <taxon>Flavobacterium</taxon>
    </lineage>
</organism>
<reference evidence="1" key="1">
    <citation type="submission" date="2021-11" db="EMBL/GenBank/DDBJ databases">
        <title>Description of novel Flavobacterium species.</title>
        <authorList>
            <person name="Saticioglu I.B."/>
            <person name="Ay H."/>
            <person name="Altun S."/>
            <person name="Duman M."/>
        </authorList>
    </citation>
    <scope>NUCLEOTIDE SEQUENCE</scope>
    <source>
        <strain evidence="1">F-30</strain>
    </source>
</reference>
<dbReference type="EMBL" id="JAJJMM010000001">
    <property type="protein sequence ID" value="MCC9064164.1"/>
    <property type="molecule type" value="Genomic_DNA"/>
</dbReference>
<name>A0ABS8MFD6_9FLAO</name>
<evidence type="ECO:0000313" key="2">
    <source>
        <dbReference type="Proteomes" id="UP001430679"/>
    </source>
</evidence>
<comment type="caution">
    <text evidence="1">The sequence shown here is derived from an EMBL/GenBank/DDBJ whole genome shotgun (WGS) entry which is preliminary data.</text>
</comment>